<keyword evidence="5" id="KW-0472">Membrane</keyword>
<dbReference type="SUPFAM" id="SSF58104">
    <property type="entry name" value="Methyl-accepting chemotaxis protein (MCP) signaling domain"/>
    <property type="match status" value="1"/>
</dbReference>
<comment type="caution">
    <text evidence="7">The sequence shown here is derived from an EMBL/GenBank/DDBJ whole genome shotgun (WGS) entry which is preliminary data.</text>
</comment>
<feature type="transmembrane region" description="Helical" evidence="5">
    <location>
        <begin position="234"/>
        <end position="252"/>
    </location>
</feature>
<dbReference type="GO" id="GO:0006935">
    <property type="term" value="P:chemotaxis"/>
    <property type="evidence" value="ECO:0007669"/>
    <property type="project" value="UniProtKB-KW"/>
</dbReference>
<evidence type="ECO:0000256" key="2">
    <source>
        <dbReference type="ARBA" id="ARBA00029447"/>
    </source>
</evidence>
<evidence type="ECO:0000259" key="6">
    <source>
        <dbReference type="PROSITE" id="PS50111"/>
    </source>
</evidence>
<dbReference type="RefSeq" id="WP_182215167.1">
    <property type="nucleotide sequence ID" value="NZ_JACEZS010000003.1"/>
</dbReference>
<dbReference type="InterPro" id="IPR004089">
    <property type="entry name" value="MCPsignal_dom"/>
</dbReference>
<keyword evidence="3" id="KW-0807">Transducer</keyword>
<keyword evidence="1" id="KW-0145">Chemotaxis</keyword>
<dbReference type="PRINTS" id="PR00260">
    <property type="entry name" value="CHEMTRNSDUCR"/>
</dbReference>
<comment type="similarity">
    <text evidence="2">Belongs to the methyl-accepting chemotaxis (MCP) protein family.</text>
</comment>
<dbReference type="PANTHER" id="PTHR43531">
    <property type="entry name" value="PROTEIN ICFG"/>
    <property type="match status" value="1"/>
</dbReference>
<dbReference type="Proteomes" id="UP000566711">
    <property type="component" value="Unassembled WGS sequence"/>
</dbReference>
<evidence type="ECO:0000256" key="3">
    <source>
        <dbReference type="PROSITE-ProRule" id="PRU00284"/>
    </source>
</evidence>
<evidence type="ECO:0000313" key="7">
    <source>
        <dbReference type="EMBL" id="MBA5604912.1"/>
    </source>
</evidence>
<dbReference type="InterPro" id="IPR051310">
    <property type="entry name" value="MCP_chemotaxis"/>
</dbReference>
<reference evidence="7 8" key="1">
    <citation type="submission" date="2020-07" db="EMBL/GenBank/DDBJ databases">
        <title>Novel species isolated from subtropical streams in China.</title>
        <authorList>
            <person name="Lu H."/>
        </authorList>
    </citation>
    <scope>NUCLEOTIDE SEQUENCE [LARGE SCALE GENOMIC DNA]</scope>
    <source>
        <strain evidence="7 8">FT3S</strain>
    </source>
</reference>
<keyword evidence="5" id="KW-0812">Transmembrane</keyword>
<dbReference type="AlphaFoldDB" id="A0A7W2EFA9"/>
<accession>A0A7W2EFA9</accession>
<feature type="transmembrane region" description="Helical" evidence="5">
    <location>
        <begin position="12"/>
        <end position="30"/>
    </location>
</feature>
<dbReference type="PANTHER" id="PTHR43531:SF11">
    <property type="entry name" value="METHYL-ACCEPTING CHEMOTAXIS PROTEIN 3"/>
    <property type="match status" value="1"/>
</dbReference>
<feature type="compositionally biased region" description="Low complexity" evidence="4">
    <location>
        <begin position="505"/>
        <end position="526"/>
    </location>
</feature>
<dbReference type="GO" id="GO:0004888">
    <property type="term" value="F:transmembrane signaling receptor activity"/>
    <property type="evidence" value="ECO:0007669"/>
    <property type="project" value="InterPro"/>
</dbReference>
<proteinExistence type="inferred from homology"/>
<gene>
    <name evidence="7" type="ORF">H3H36_05990</name>
</gene>
<dbReference type="Gene3D" id="1.10.287.950">
    <property type="entry name" value="Methyl-accepting chemotaxis protein"/>
    <property type="match status" value="1"/>
</dbReference>
<evidence type="ECO:0000256" key="5">
    <source>
        <dbReference type="SAM" id="Phobius"/>
    </source>
</evidence>
<feature type="compositionally biased region" description="Polar residues" evidence="4">
    <location>
        <begin position="492"/>
        <end position="504"/>
    </location>
</feature>
<dbReference type="GO" id="GO:0007165">
    <property type="term" value="P:signal transduction"/>
    <property type="evidence" value="ECO:0007669"/>
    <property type="project" value="UniProtKB-KW"/>
</dbReference>
<sequence>MKRALSIKKTILYFLVFLALLSGVTFYGLLQVIKAQDASNRAHDARYRSYLLADELRQSSDDLTRLARTYVVTANPAYEQQYFDILDIRNGKKPRPQHYERIYWDFIAAGQGKPTPDSDTSAPLLTLMKQAGFTDQELGKLAEAQANSDGLVRTETVAMNAVKGLFDDGAGHYTKKGAPDLELARRITHDAAYHENKARIMKPVNEFLTMLDQRTSDEVARAEAATASAFRTTVGLLAFSLAASVLALYLIYRSLIGQLGGEPADTKRIVQQIADGDLTVEIQLRHNDRHSLLAAMQGMVRKLAQVAREVNSSAATLSSASEQVSATAQALSQAASEQAAGVEQTSAAIEQMSASIAQNNDNAKVTDGIASHAAREATEGGTVVRETVAAMQQIAQKIGIIDDIAYQTNLLALNAAIEAARAGAHGKGFAVVAAEVRKLAERSQVAAQEIEQVASGSVRLADQAGRLLDAMVPNIKRTSELVREITASSEEQAHGATQISHAVSQQNQTTQQNAANAEQLAATAEEMSSQAEALQESMAFFKLDRERTAVA</sequence>
<protein>
    <submittedName>
        <fullName evidence="7">Methyl-accepting chemotaxis protein</fullName>
    </submittedName>
</protein>
<evidence type="ECO:0000256" key="1">
    <source>
        <dbReference type="ARBA" id="ARBA00022500"/>
    </source>
</evidence>
<dbReference type="Pfam" id="PF00015">
    <property type="entry name" value="MCPsignal"/>
    <property type="match status" value="1"/>
</dbReference>
<dbReference type="PROSITE" id="PS50111">
    <property type="entry name" value="CHEMOTAXIS_TRANSDUC_2"/>
    <property type="match status" value="1"/>
</dbReference>
<name>A0A7W2EFA9_9BURK</name>
<keyword evidence="8" id="KW-1185">Reference proteome</keyword>
<evidence type="ECO:0000313" key="8">
    <source>
        <dbReference type="Proteomes" id="UP000566711"/>
    </source>
</evidence>
<evidence type="ECO:0000256" key="4">
    <source>
        <dbReference type="SAM" id="MobiDB-lite"/>
    </source>
</evidence>
<dbReference type="GO" id="GO:0005886">
    <property type="term" value="C:plasma membrane"/>
    <property type="evidence" value="ECO:0007669"/>
    <property type="project" value="TreeGrafter"/>
</dbReference>
<dbReference type="EMBL" id="JACEZS010000003">
    <property type="protein sequence ID" value="MBA5604912.1"/>
    <property type="molecule type" value="Genomic_DNA"/>
</dbReference>
<organism evidence="7 8">
    <name type="scientific">Rugamonas fusca</name>
    <dbReference type="NCBI Taxonomy" id="2758568"/>
    <lineage>
        <taxon>Bacteria</taxon>
        <taxon>Pseudomonadati</taxon>
        <taxon>Pseudomonadota</taxon>
        <taxon>Betaproteobacteria</taxon>
        <taxon>Burkholderiales</taxon>
        <taxon>Oxalobacteraceae</taxon>
        <taxon>Telluria group</taxon>
        <taxon>Rugamonas</taxon>
    </lineage>
</organism>
<keyword evidence="5" id="KW-1133">Transmembrane helix</keyword>
<dbReference type="SMART" id="SM00283">
    <property type="entry name" value="MA"/>
    <property type="match status" value="1"/>
</dbReference>
<feature type="domain" description="Methyl-accepting transducer" evidence="6">
    <location>
        <begin position="313"/>
        <end position="528"/>
    </location>
</feature>
<feature type="region of interest" description="Disordered" evidence="4">
    <location>
        <begin position="492"/>
        <end position="528"/>
    </location>
</feature>
<dbReference type="InterPro" id="IPR004090">
    <property type="entry name" value="Chemotax_Me-accpt_rcpt"/>
</dbReference>